<comment type="similarity">
    <text evidence="2">Belongs to the SusD family.</text>
</comment>
<evidence type="ECO:0000259" key="8">
    <source>
        <dbReference type="Pfam" id="PF14322"/>
    </source>
</evidence>
<organism evidence="9 10">
    <name type="scientific">Parapedobacter defluvii</name>
    <dbReference type="NCBI Taxonomy" id="2045106"/>
    <lineage>
        <taxon>Bacteria</taxon>
        <taxon>Pseudomonadati</taxon>
        <taxon>Bacteroidota</taxon>
        <taxon>Sphingobacteriia</taxon>
        <taxon>Sphingobacteriales</taxon>
        <taxon>Sphingobacteriaceae</taxon>
        <taxon>Parapedobacter</taxon>
    </lineage>
</organism>
<evidence type="ECO:0000256" key="1">
    <source>
        <dbReference type="ARBA" id="ARBA00004442"/>
    </source>
</evidence>
<keyword evidence="4" id="KW-0472">Membrane</keyword>
<reference evidence="10" key="1">
    <citation type="journal article" date="2019" name="Int. J. Syst. Evol. Microbiol.">
        <title>The Global Catalogue of Microorganisms (GCM) 10K type strain sequencing project: providing services to taxonomists for standard genome sequencing and annotation.</title>
        <authorList>
            <consortium name="The Broad Institute Genomics Platform"/>
            <consortium name="The Broad Institute Genome Sequencing Center for Infectious Disease"/>
            <person name="Wu L."/>
            <person name="Ma J."/>
        </authorList>
    </citation>
    <scope>NUCLEOTIDE SEQUENCE [LARGE SCALE GENOMIC DNA]</scope>
    <source>
        <strain evidence="10">CGMCC 1.15342</strain>
    </source>
</reference>
<evidence type="ECO:0000256" key="6">
    <source>
        <dbReference type="SAM" id="SignalP"/>
    </source>
</evidence>
<evidence type="ECO:0000256" key="5">
    <source>
        <dbReference type="ARBA" id="ARBA00023237"/>
    </source>
</evidence>
<accession>A0ABQ1L4Q8</accession>
<dbReference type="InterPro" id="IPR012944">
    <property type="entry name" value="SusD_RagB_dom"/>
</dbReference>
<comment type="subcellular location">
    <subcellularLocation>
        <location evidence="1">Cell outer membrane</location>
    </subcellularLocation>
</comment>
<dbReference type="PROSITE" id="PS51257">
    <property type="entry name" value="PROKAR_LIPOPROTEIN"/>
    <property type="match status" value="1"/>
</dbReference>
<sequence length="626" mass="70418">MKFQMIHKLVKPVIVGLVVVSSYACNTLDIEPVNNLTANQVFQSEAGVESVIVTCYSNLPIAAHNASIYGLRGDPDMPFSNWNNPSVLTGEAQVMPLRVGMAPKTLSGGHLSWWDYSSIRYVNLAIQELEANADVFFSQPEQYNHWLGELYFCRAYMYAYMVKCFGGVPIVKKSVSYIGLPEEELYIPRNTEKEVVDFIGDDLDLAMSLLGPNEVMSGRANRYVAANLKARVMLFAASEAKNGSVQLEGLVGIPQSEQTDYYKKAYEAAQFAVNNNGKYALYSKYDDGTIEGKTTNFWNLFLDESAENRERMFIKQYDATGAVNRPENWSARQLPHGFTTQANSGELSVTTEWLELFEDINGQPFVLNIGTESAPVRYSNPLDLFQKAQPRMRATVLLPGSRIPGKNDASAVFEVRKGIYESYPNGKLHESSNFTDTYQNMTIQGLCGVGNPNTNGNGCVVWKYVDPNATGVDWAGNVDWIDMRYAEVLLNKAEAAINIIGQEVGGKIITMEDALSAINPVRLRAGLPALTTLDETKVIQERRCELAFENQLIWDFKRWRIFESILQNKTYHALYPYYIFDEGRYIFKKHNRTELQYTFDAKAYYAPIPASAIDRNNKLLPNNPGY</sequence>
<dbReference type="Pfam" id="PF07980">
    <property type="entry name" value="SusD_RagB"/>
    <property type="match status" value="1"/>
</dbReference>
<evidence type="ECO:0000256" key="2">
    <source>
        <dbReference type="ARBA" id="ARBA00006275"/>
    </source>
</evidence>
<name>A0ABQ1L4Q8_9SPHI</name>
<dbReference type="InterPro" id="IPR033985">
    <property type="entry name" value="SusD-like_N"/>
</dbReference>
<evidence type="ECO:0000313" key="9">
    <source>
        <dbReference type="EMBL" id="GGC17092.1"/>
    </source>
</evidence>
<comment type="caution">
    <text evidence="9">The sequence shown here is derived from an EMBL/GenBank/DDBJ whole genome shotgun (WGS) entry which is preliminary data.</text>
</comment>
<feature type="domain" description="SusD-like N-terminal" evidence="8">
    <location>
        <begin position="116"/>
        <end position="234"/>
    </location>
</feature>
<keyword evidence="5" id="KW-0998">Cell outer membrane</keyword>
<dbReference type="SUPFAM" id="SSF48452">
    <property type="entry name" value="TPR-like"/>
    <property type="match status" value="1"/>
</dbReference>
<dbReference type="Pfam" id="PF14322">
    <property type="entry name" value="SusD-like_3"/>
    <property type="match status" value="1"/>
</dbReference>
<dbReference type="EMBL" id="BMIK01000001">
    <property type="protein sequence ID" value="GGC17092.1"/>
    <property type="molecule type" value="Genomic_DNA"/>
</dbReference>
<evidence type="ECO:0000256" key="3">
    <source>
        <dbReference type="ARBA" id="ARBA00022729"/>
    </source>
</evidence>
<feature type="chain" id="PRO_5045754805" evidence="6">
    <location>
        <begin position="25"/>
        <end position="626"/>
    </location>
</feature>
<protein>
    <submittedName>
        <fullName evidence="9">Glycan metabolism protein RagB</fullName>
    </submittedName>
</protein>
<feature type="domain" description="RagB/SusD" evidence="7">
    <location>
        <begin position="314"/>
        <end position="626"/>
    </location>
</feature>
<feature type="signal peptide" evidence="6">
    <location>
        <begin position="1"/>
        <end position="24"/>
    </location>
</feature>
<proteinExistence type="inferred from homology"/>
<dbReference type="Proteomes" id="UP000597338">
    <property type="component" value="Unassembled WGS sequence"/>
</dbReference>
<keyword evidence="10" id="KW-1185">Reference proteome</keyword>
<gene>
    <name evidence="9" type="ORF">GCM10011386_06150</name>
</gene>
<evidence type="ECO:0000313" key="10">
    <source>
        <dbReference type="Proteomes" id="UP000597338"/>
    </source>
</evidence>
<evidence type="ECO:0000256" key="4">
    <source>
        <dbReference type="ARBA" id="ARBA00023136"/>
    </source>
</evidence>
<evidence type="ECO:0000259" key="7">
    <source>
        <dbReference type="Pfam" id="PF07980"/>
    </source>
</evidence>
<keyword evidence="3 6" id="KW-0732">Signal</keyword>
<dbReference type="InterPro" id="IPR011990">
    <property type="entry name" value="TPR-like_helical_dom_sf"/>
</dbReference>
<dbReference type="Gene3D" id="1.25.40.390">
    <property type="match status" value="1"/>
</dbReference>